<organism evidence="2 3">
    <name type="scientific">Russula ochroleuca</name>
    <dbReference type="NCBI Taxonomy" id="152965"/>
    <lineage>
        <taxon>Eukaryota</taxon>
        <taxon>Fungi</taxon>
        <taxon>Dikarya</taxon>
        <taxon>Basidiomycota</taxon>
        <taxon>Agaricomycotina</taxon>
        <taxon>Agaricomycetes</taxon>
        <taxon>Russulales</taxon>
        <taxon>Russulaceae</taxon>
        <taxon>Russula</taxon>
    </lineage>
</organism>
<keyword evidence="3" id="KW-1185">Reference proteome</keyword>
<reference evidence="2" key="2">
    <citation type="journal article" date="2020" name="Nat. Commun.">
        <title>Large-scale genome sequencing of mycorrhizal fungi provides insights into the early evolution of symbiotic traits.</title>
        <authorList>
            <person name="Miyauchi S."/>
            <person name="Kiss E."/>
            <person name="Kuo A."/>
            <person name="Drula E."/>
            <person name="Kohler A."/>
            <person name="Sanchez-Garcia M."/>
            <person name="Morin E."/>
            <person name="Andreopoulos B."/>
            <person name="Barry K.W."/>
            <person name="Bonito G."/>
            <person name="Buee M."/>
            <person name="Carver A."/>
            <person name="Chen C."/>
            <person name="Cichocki N."/>
            <person name="Clum A."/>
            <person name="Culley D."/>
            <person name="Crous P.W."/>
            <person name="Fauchery L."/>
            <person name="Girlanda M."/>
            <person name="Hayes R.D."/>
            <person name="Keri Z."/>
            <person name="LaButti K."/>
            <person name="Lipzen A."/>
            <person name="Lombard V."/>
            <person name="Magnuson J."/>
            <person name="Maillard F."/>
            <person name="Murat C."/>
            <person name="Nolan M."/>
            <person name="Ohm R.A."/>
            <person name="Pangilinan J."/>
            <person name="Pereira M.F."/>
            <person name="Perotto S."/>
            <person name="Peter M."/>
            <person name="Pfister S."/>
            <person name="Riley R."/>
            <person name="Sitrit Y."/>
            <person name="Stielow J.B."/>
            <person name="Szollosi G."/>
            <person name="Zifcakova L."/>
            <person name="Stursova M."/>
            <person name="Spatafora J.W."/>
            <person name="Tedersoo L."/>
            <person name="Vaario L.M."/>
            <person name="Yamada A."/>
            <person name="Yan M."/>
            <person name="Wang P."/>
            <person name="Xu J."/>
            <person name="Bruns T."/>
            <person name="Baldrian P."/>
            <person name="Vilgalys R."/>
            <person name="Dunand C."/>
            <person name="Henrissat B."/>
            <person name="Grigoriev I.V."/>
            <person name="Hibbett D."/>
            <person name="Nagy L.G."/>
            <person name="Martin F.M."/>
        </authorList>
    </citation>
    <scope>NUCLEOTIDE SEQUENCE</scope>
    <source>
        <strain evidence="2">Prilba</strain>
    </source>
</reference>
<evidence type="ECO:0000259" key="1">
    <source>
        <dbReference type="Pfam" id="PF17109"/>
    </source>
</evidence>
<reference evidence="2" key="1">
    <citation type="submission" date="2019-10" db="EMBL/GenBank/DDBJ databases">
        <authorList>
            <consortium name="DOE Joint Genome Institute"/>
            <person name="Kuo A."/>
            <person name="Miyauchi S."/>
            <person name="Kiss E."/>
            <person name="Drula E."/>
            <person name="Kohler A."/>
            <person name="Sanchez-Garcia M."/>
            <person name="Andreopoulos B."/>
            <person name="Barry K.W."/>
            <person name="Bonito G."/>
            <person name="Buee M."/>
            <person name="Carver A."/>
            <person name="Chen C."/>
            <person name="Cichocki N."/>
            <person name="Clum A."/>
            <person name="Culley D."/>
            <person name="Crous P.W."/>
            <person name="Fauchery L."/>
            <person name="Girlanda M."/>
            <person name="Hayes R."/>
            <person name="Keri Z."/>
            <person name="LaButti K."/>
            <person name="Lipzen A."/>
            <person name="Lombard V."/>
            <person name="Magnuson J."/>
            <person name="Maillard F."/>
            <person name="Morin E."/>
            <person name="Murat C."/>
            <person name="Nolan M."/>
            <person name="Ohm R."/>
            <person name="Pangilinan J."/>
            <person name="Pereira M."/>
            <person name="Perotto S."/>
            <person name="Peter M."/>
            <person name="Riley R."/>
            <person name="Sitrit Y."/>
            <person name="Stielow B."/>
            <person name="Szollosi G."/>
            <person name="Zifcakova L."/>
            <person name="Stursova M."/>
            <person name="Spatafora J.W."/>
            <person name="Tedersoo L."/>
            <person name="Vaario L.-M."/>
            <person name="Yamada A."/>
            <person name="Yan M."/>
            <person name="Wang P."/>
            <person name="Xu J."/>
            <person name="Bruns T."/>
            <person name="Baldrian P."/>
            <person name="Vilgalys R."/>
            <person name="Henrissat B."/>
            <person name="Grigoriev I.V."/>
            <person name="Hibbett D."/>
            <person name="Nagy L.G."/>
            <person name="Martin F.M."/>
        </authorList>
    </citation>
    <scope>NUCLEOTIDE SEQUENCE</scope>
    <source>
        <strain evidence="2">Prilba</strain>
    </source>
</reference>
<name>A0A9P5MPN0_9AGAM</name>
<proteinExistence type="predicted"/>
<protein>
    <recommendedName>
        <fullName evidence="1">Fungal STAND N-terminal Goodbye domain-containing protein</fullName>
    </recommendedName>
</protein>
<dbReference type="AlphaFoldDB" id="A0A9P5MPN0"/>
<gene>
    <name evidence="2" type="ORF">DFH94DRAFT_812342</name>
</gene>
<dbReference type="Pfam" id="PF17109">
    <property type="entry name" value="Goodbye"/>
    <property type="match status" value="1"/>
</dbReference>
<dbReference type="OrthoDB" id="448455at2759"/>
<evidence type="ECO:0000313" key="3">
    <source>
        <dbReference type="Proteomes" id="UP000759537"/>
    </source>
</evidence>
<evidence type="ECO:0000313" key="2">
    <source>
        <dbReference type="EMBL" id="KAF8469863.1"/>
    </source>
</evidence>
<dbReference type="Proteomes" id="UP000759537">
    <property type="component" value="Unassembled WGS sequence"/>
</dbReference>
<dbReference type="EMBL" id="WHVB01000027">
    <property type="protein sequence ID" value="KAF8469863.1"/>
    <property type="molecule type" value="Genomic_DNA"/>
</dbReference>
<feature type="domain" description="Fungal STAND N-terminal Goodbye" evidence="1">
    <location>
        <begin position="18"/>
        <end position="142"/>
    </location>
</feature>
<sequence>MSQTSSEAASRFNYQSIFDSALEAYTRKTGTDLTKDPLLRSLETCDSPDAVLTLLRAQILGPGPSQGCRDKLTAWLDPTVNVINAFSATVGGGVGLAYPPAAVIFTGIGILLSTAKGVSASRGPLVDVFTRIENVFRRLETYIEVPPTSGMTDAIVAVMVEVLCVFAIATKEVKQNRAKMFLKKLVGRTDMENALQRLENMTLEETRMTGAEALKAIHDVKRMVQDMLQGVDLRVKDVGDKLINSVERIGRQTEDDFDTVTAEGLEAVCDRPGGVDEVRSAVKDVRSRDIAIDGAQFFPNQALASESTPY</sequence>
<dbReference type="InterPro" id="IPR031350">
    <property type="entry name" value="Goodbye_dom"/>
</dbReference>
<comment type="caution">
    <text evidence="2">The sequence shown here is derived from an EMBL/GenBank/DDBJ whole genome shotgun (WGS) entry which is preliminary data.</text>
</comment>
<accession>A0A9P5MPN0</accession>